<dbReference type="Proteomes" id="UP000240638">
    <property type="component" value="Unassembled WGS sequence"/>
</dbReference>
<dbReference type="EMBL" id="PYUC01000015">
    <property type="protein sequence ID" value="PTB17867.1"/>
    <property type="molecule type" value="Genomic_DNA"/>
</dbReference>
<evidence type="ECO:0008006" key="3">
    <source>
        <dbReference type="Google" id="ProtNLM"/>
    </source>
</evidence>
<dbReference type="AlphaFoldDB" id="A0A2T3XN25"/>
<dbReference type="RefSeq" id="WP_107153356.1">
    <property type="nucleotide sequence ID" value="NZ_PYUC01000015.1"/>
</dbReference>
<accession>A0A2T3XN25</accession>
<sequence length="201" mass="23526">MTKFIAGDATDLALCATLKHEYLRCSDAFEEFARVAETMIMQGEDRRLAFKTYNAYTRFIHHLYEFLLAATQRDRKDTAEIKHELADQYIHGIAQRSLNNRREAILNGTAPPWENHISAFPEKVPKEFASQFRKVRNTALGHANPQRHSLSLTDFYHQFHMFLYMIYVDSMWMWGRVDDDFPDLGQITAFSVMIKEKSPRN</sequence>
<gene>
    <name evidence="1" type="ORF">C9I57_25410</name>
</gene>
<organism evidence="1 2">
    <name type="scientific">Trinickia symbiotica</name>
    <dbReference type="NCBI Taxonomy" id="863227"/>
    <lineage>
        <taxon>Bacteria</taxon>
        <taxon>Pseudomonadati</taxon>
        <taxon>Pseudomonadota</taxon>
        <taxon>Betaproteobacteria</taxon>
        <taxon>Burkholderiales</taxon>
        <taxon>Burkholderiaceae</taxon>
        <taxon>Trinickia</taxon>
    </lineage>
</organism>
<protein>
    <recommendedName>
        <fullName evidence="3">HEPN AbiU2-like domain-containing protein</fullName>
    </recommendedName>
</protein>
<evidence type="ECO:0000313" key="1">
    <source>
        <dbReference type="EMBL" id="PTB17867.1"/>
    </source>
</evidence>
<evidence type="ECO:0000313" key="2">
    <source>
        <dbReference type="Proteomes" id="UP000240638"/>
    </source>
</evidence>
<name>A0A2T3XN25_9BURK</name>
<comment type="caution">
    <text evidence="1">The sequence shown here is derived from an EMBL/GenBank/DDBJ whole genome shotgun (WGS) entry which is preliminary data.</text>
</comment>
<proteinExistence type="predicted"/>
<reference evidence="1 2" key="1">
    <citation type="submission" date="2018-03" db="EMBL/GenBank/DDBJ databases">
        <title>Whole genome analyses suggest that Burkholderia sensu lato contains two further novel genera in the rhizoxinica-symbiotica group Mycetohabitans gen. nov., and Trinickia gen. nov.: implications for the evolution of diazotrophy and nodulation in the Burkholderiaceae.</title>
        <authorList>
            <person name="Estrada De Los Santos P."/>
            <person name="Palmer M."/>
            <person name="Chavez-Ramirez B."/>
            <person name="Steenkamp E.T."/>
            <person name="Hirsch A.M."/>
            <person name="Manyaka P."/>
            <person name="Maluk M."/>
            <person name="Lafos M."/>
            <person name="Crook M."/>
            <person name="Gross E."/>
            <person name="Simon M.F."/>
            <person name="Bueno Dos Reis Junior F."/>
            <person name="Poole P.S."/>
            <person name="Venter S.N."/>
            <person name="James E.K."/>
        </authorList>
    </citation>
    <scope>NUCLEOTIDE SEQUENCE [LARGE SCALE GENOMIC DNA]</scope>
    <source>
        <strain evidence="1 2">JPY-366</strain>
    </source>
</reference>